<dbReference type="SUPFAM" id="SSF48403">
    <property type="entry name" value="Ankyrin repeat"/>
    <property type="match status" value="1"/>
</dbReference>
<protein>
    <submittedName>
        <fullName evidence="1">Uncharacterized protein</fullName>
    </submittedName>
</protein>
<comment type="caution">
    <text evidence="1">The sequence shown here is derived from an EMBL/GenBank/DDBJ whole genome shotgun (WGS) entry which is preliminary data.</text>
</comment>
<dbReference type="EMBL" id="VRSW01000002">
    <property type="protein sequence ID" value="TXK04853.1"/>
    <property type="molecule type" value="Genomic_DNA"/>
</dbReference>
<dbReference type="Gene3D" id="1.25.40.20">
    <property type="entry name" value="Ankyrin repeat-containing domain"/>
    <property type="match status" value="1"/>
</dbReference>
<proteinExistence type="predicted"/>
<dbReference type="AlphaFoldDB" id="A0A5C8HQX5"/>
<dbReference type="OrthoDB" id="1551450at2"/>
<gene>
    <name evidence="1" type="ORF">FVP60_07215</name>
</gene>
<organism evidence="1 2">
    <name type="scientific">Microbacterium mitrae</name>
    <dbReference type="NCBI Taxonomy" id="664640"/>
    <lineage>
        <taxon>Bacteria</taxon>
        <taxon>Bacillati</taxon>
        <taxon>Actinomycetota</taxon>
        <taxon>Actinomycetes</taxon>
        <taxon>Micrococcales</taxon>
        <taxon>Microbacteriaceae</taxon>
        <taxon>Microbacterium</taxon>
    </lineage>
</organism>
<evidence type="ECO:0000313" key="2">
    <source>
        <dbReference type="Proteomes" id="UP000321196"/>
    </source>
</evidence>
<dbReference type="InterPro" id="IPR036770">
    <property type="entry name" value="Ankyrin_rpt-contain_sf"/>
</dbReference>
<reference evidence="1 2" key="1">
    <citation type="submission" date="2019-08" db="EMBL/GenBank/DDBJ databases">
        <authorList>
            <person name="Dong K."/>
        </authorList>
    </citation>
    <scope>NUCLEOTIDE SEQUENCE [LARGE SCALE GENOMIC DNA]</scope>
    <source>
        <strain evidence="1 2">M4-8</strain>
    </source>
</reference>
<accession>A0A5C8HQX5</accession>
<name>A0A5C8HQX5_9MICO</name>
<keyword evidence="2" id="KW-1185">Reference proteome</keyword>
<dbReference type="Proteomes" id="UP000321196">
    <property type="component" value="Unassembled WGS sequence"/>
</dbReference>
<evidence type="ECO:0000313" key="1">
    <source>
        <dbReference type="EMBL" id="TXK04853.1"/>
    </source>
</evidence>
<sequence length="215" mass="23666">MNEMWPGVIDTTQLSGTHVAAVNRMSDAAKSGTWGEVVEIINSSSWISANQWRIEGRSWFAPLHQAAWHGAPVEVASRLIELGGWRSLRDAEGKRPIDIAEERGHTHLREVLAVADPTPVEQLRYAAWDQHLSELIASRTQLMDPVAIRPVQTEVIVAENLDLLSFLYPGMYGGFTMSVHRLRLFVESSSRVAGGSGQAHVITEGGCVLVEEGFV</sequence>